<evidence type="ECO:0000313" key="4">
    <source>
        <dbReference type="EMBL" id="CAF3973601.1"/>
    </source>
</evidence>
<dbReference type="OrthoDB" id="2101615at2759"/>
<dbReference type="Proteomes" id="UP000677228">
    <property type="component" value="Unassembled WGS sequence"/>
</dbReference>
<dbReference type="Proteomes" id="UP000681722">
    <property type="component" value="Unassembled WGS sequence"/>
</dbReference>
<dbReference type="Proteomes" id="UP000663829">
    <property type="component" value="Unassembled WGS sequence"/>
</dbReference>
<evidence type="ECO:0000313" key="1">
    <source>
        <dbReference type="EMBL" id="CAF0990487.1"/>
    </source>
</evidence>
<protein>
    <submittedName>
        <fullName evidence="1">Uncharacterized protein</fullName>
    </submittedName>
</protein>
<dbReference type="AlphaFoldDB" id="A0A814G2F6"/>
<sequence length="83" mass="9659">MKRVKSIVAHECSYLDDDRDIRRQLADELSVSNSARLKRLKIDRRFAVATAILVSEYLLSCTKQVHYAVGHKHEFHDAKYSVR</sequence>
<comment type="caution">
    <text evidence="1">The sequence shown here is derived from an EMBL/GenBank/DDBJ whole genome shotgun (WGS) entry which is preliminary data.</text>
</comment>
<gene>
    <name evidence="1" type="ORF">GPM918_LOCUS13227</name>
    <name evidence="2" type="ORF">OVA965_LOCUS22132</name>
    <name evidence="3" type="ORF">SRO942_LOCUS13227</name>
    <name evidence="4" type="ORF">TMI583_LOCUS22848</name>
</gene>
<name>A0A814G2F6_9BILA</name>
<dbReference type="EMBL" id="CAJNOQ010003007">
    <property type="protein sequence ID" value="CAF0990487.1"/>
    <property type="molecule type" value="Genomic_DNA"/>
</dbReference>
<evidence type="ECO:0000313" key="2">
    <source>
        <dbReference type="EMBL" id="CAF1161905.1"/>
    </source>
</evidence>
<dbReference type="EMBL" id="CAJNOK010012361">
    <property type="protein sequence ID" value="CAF1161905.1"/>
    <property type="molecule type" value="Genomic_DNA"/>
</dbReference>
<keyword evidence="5" id="KW-1185">Reference proteome</keyword>
<dbReference type="Proteomes" id="UP000682733">
    <property type="component" value="Unassembled WGS sequence"/>
</dbReference>
<reference evidence="1" key="1">
    <citation type="submission" date="2021-02" db="EMBL/GenBank/DDBJ databases">
        <authorList>
            <person name="Nowell W R."/>
        </authorList>
    </citation>
    <scope>NUCLEOTIDE SEQUENCE</scope>
</reference>
<proteinExistence type="predicted"/>
<accession>A0A814G2F6</accession>
<evidence type="ECO:0000313" key="3">
    <source>
        <dbReference type="EMBL" id="CAF3762497.1"/>
    </source>
</evidence>
<evidence type="ECO:0000313" key="5">
    <source>
        <dbReference type="Proteomes" id="UP000663829"/>
    </source>
</evidence>
<organism evidence="1 5">
    <name type="scientific">Didymodactylos carnosus</name>
    <dbReference type="NCBI Taxonomy" id="1234261"/>
    <lineage>
        <taxon>Eukaryota</taxon>
        <taxon>Metazoa</taxon>
        <taxon>Spiralia</taxon>
        <taxon>Gnathifera</taxon>
        <taxon>Rotifera</taxon>
        <taxon>Eurotatoria</taxon>
        <taxon>Bdelloidea</taxon>
        <taxon>Philodinida</taxon>
        <taxon>Philodinidae</taxon>
        <taxon>Didymodactylos</taxon>
    </lineage>
</organism>
<dbReference type="EMBL" id="CAJOBA010033886">
    <property type="protein sequence ID" value="CAF3973601.1"/>
    <property type="molecule type" value="Genomic_DNA"/>
</dbReference>
<dbReference type="EMBL" id="CAJOBC010003007">
    <property type="protein sequence ID" value="CAF3762497.1"/>
    <property type="molecule type" value="Genomic_DNA"/>
</dbReference>